<feature type="signal peptide" evidence="2">
    <location>
        <begin position="1"/>
        <end position="29"/>
    </location>
</feature>
<evidence type="ECO:0000256" key="1">
    <source>
        <dbReference type="SAM" id="MobiDB-lite"/>
    </source>
</evidence>
<protein>
    <submittedName>
        <fullName evidence="3">Uncharacterized protein</fullName>
    </submittedName>
</protein>
<dbReference type="OrthoDB" id="10468439at2759"/>
<dbReference type="Proteomes" id="UP000325008">
    <property type="component" value="Unassembled WGS sequence"/>
</dbReference>
<dbReference type="AlphaFoldDB" id="A0A5C3FTU1"/>
<gene>
    <name evidence="3" type="ORF">PSANT_05420</name>
</gene>
<accession>A0A5C3FTU1</accession>
<proteinExistence type="predicted"/>
<keyword evidence="4" id="KW-1185">Reference proteome</keyword>
<feature type="region of interest" description="Disordered" evidence="1">
    <location>
        <begin position="31"/>
        <end position="107"/>
    </location>
</feature>
<evidence type="ECO:0000256" key="2">
    <source>
        <dbReference type="SAM" id="SignalP"/>
    </source>
</evidence>
<feature type="chain" id="PRO_5022993705" evidence="2">
    <location>
        <begin position="30"/>
        <end position="117"/>
    </location>
</feature>
<organism evidence="3 4">
    <name type="scientific">Pseudozyma antarctica</name>
    <name type="common">Yeast</name>
    <name type="synonym">Candida antarctica</name>
    <dbReference type="NCBI Taxonomy" id="84753"/>
    <lineage>
        <taxon>Eukaryota</taxon>
        <taxon>Fungi</taxon>
        <taxon>Dikarya</taxon>
        <taxon>Basidiomycota</taxon>
        <taxon>Ustilaginomycotina</taxon>
        <taxon>Ustilaginomycetes</taxon>
        <taxon>Ustilaginales</taxon>
        <taxon>Ustilaginaceae</taxon>
        <taxon>Moesziomyces</taxon>
    </lineage>
</organism>
<keyword evidence="2" id="KW-0732">Signal</keyword>
<evidence type="ECO:0000313" key="4">
    <source>
        <dbReference type="Proteomes" id="UP000325008"/>
    </source>
</evidence>
<sequence>MRVSTSCPSAGLSMVSALLLLVLVGMVSTAAVPPRSGSDAVSPPAKRHIIADPFEEPLSPGQPPGSDDPPRGWRPPILDTKGPISNPEGPSDAGPGHKNPPPADVSQDFRLFISAQF</sequence>
<evidence type="ECO:0000313" key="3">
    <source>
        <dbReference type="EMBL" id="SPO47732.1"/>
    </source>
</evidence>
<reference evidence="3" key="1">
    <citation type="submission" date="2018-03" db="EMBL/GenBank/DDBJ databases">
        <authorList>
            <person name="Guldener U."/>
        </authorList>
    </citation>
    <scope>NUCLEOTIDE SEQUENCE [LARGE SCALE GENOMIC DNA]</scope>
    <source>
        <strain evidence="3">ATCC34888</strain>
    </source>
</reference>
<dbReference type="EMBL" id="OOIQ01000015">
    <property type="protein sequence ID" value="SPO47732.1"/>
    <property type="molecule type" value="Genomic_DNA"/>
</dbReference>
<comment type="caution">
    <text evidence="3">The sequence shown here is derived from an EMBL/GenBank/DDBJ whole genome shotgun (WGS) entry which is preliminary data.</text>
</comment>
<name>A0A5C3FTU1_PSEA2</name>